<evidence type="ECO:0000313" key="2">
    <source>
        <dbReference type="Proteomes" id="UP001195483"/>
    </source>
</evidence>
<evidence type="ECO:0000313" key="1">
    <source>
        <dbReference type="EMBL" id="KAK3582120.1"/>
    </source>
</evidence>
<proteinExistence type="predicted"/>
<keyword evidence="2" id="KW-1185">Reference proteome</keyword>
<reference evidence="1" key="3">
    <citation type="submission" date="2023-05" db="EMBL/GenBank/DDBJ databases">
        <authorList>
            <person name="Smith C.H."/>
        </authorList>
    </citation>
    <scope>NUCLEOTIDE SEQUENCE</scope>
    <source>
        <strain evidence="1">CHS0354</strain>
        <tissue evidence="1">Mantle</tissue>
    </source>
</reference>
<name>A0AAE0VMG5_9BIVA</name>
<dbReference type="EMBL" id="JAEAOA010000595">
    <property type="protein sequence ID" value="KAK3582120.1"/>
    <property type="molecule type" value="Genomic_DNA"/>
</dbReference>
<organism evidence="1 2">
    <name type="scientific">Potamilus streckersoni</name>
    <dbReference type="NCBI Taxonomy" id="2493646"/>
    <lineage>
        <taxon>Eukaryota</taxon>
        <taxon>Metazoa</taxon>
        <taxon>Spiralia</taxon>
        <taxon>Lophotrochozoa</taxon>
        <taxon>Mollusca</taxon>
        <taxon>Bivalvia</taxon>
        <taxon>Autobranchia</taxon>
        <taxon>Heteroconchia</taxon>
        <taxon>Palaeoheterodonta</taxon>
        <taxon>Unionida</taxon>
        <taxon>Unionoidea</taxon>
        <taxon>Unionidae</taxon>
        <taxon>Ambleminae</taxon>
        <taxon>Lampsilini</taxon>
        <taxon>Potamilus</taxon>
    </lineage>
</organism>
<gene>
    <name evidence="1" type="ORF">CHS0354_009179</name>
</gene>
<reference evidence="1" key="2">
    <citation type="journal article" date="2021" name="Genome Biol. Evol.">
        <title>Developing a high-quality reference genome for a parasitic bivalve with doubly uniparental inheritance (Bivalvia: Unionida).</title>
        <authorList>
            <person name="Smith C.H."/>
        </authorList>
    </citation>
    <scope>NUCLEOTIDE SEQUENCE</scope>
    <source>
        <strain evidence="1">CHS0354</strain>
        <tissue evidence="1">Mantle</tissue>
    </source>
</reference>
<feature type="non-terminal residue" evidence="1">
    <location>
        <position position="139"/>
    </location>
</feature>
<reference evidence="1" key="1">
    <citation type="journal article" date="2021" name="Genome Biol. Evol.">
        <title>A High-Quality Reference Genome for a Parasitic Bivalve with Doubly Uniparental Inheritance (Bivalvia: Unionida).</title>
        <authorList>
            <person name="Smith C.H."/>
        </authorList>
    </citation>
    <scope>NUCLEOTIDE SEQUENCE</scope>
    <source>
        <strain evidence="1">CHS0354</strain>
    </source>
</reference>
<protein>
    <submittedName>
        <fullName evidence="1">Uncharacterized protein</fullName>
    </submittedName>
</protein>
<accession>A0AAE0VMG5</accession>
<dbReference type="AlphaFoldDB" id="A0AAE0VMG5"/>
<sequence length="139" mass="15974">METVIHISVYSIRNQPNNSQQVVDLLSNSLQEVETEQSLCPGFALIKQYFSLGQLPQDKQGTIKTIAESQQYIISDRLIYDLWDQTGRTLTKDVQIRKQEQLVCIYLKPAMLQSQRQIYVQRCVSSQQAKQPSHYGKAP</sequence>
<dbReference type="Proteomes" id="UP001195483">
    <property type="component" value="Unassembled WGS sequence"/>
</dbReference>
<comment type="caution">
    <text evidence="1">The sequence shown here is derived from an EMBL/GenBank/DDBJ whole genome shotgun (WGS) entry which is preliminary data.</text>
</comment>